<protein>
    <submittedName>
        <fullName evidence="3">NifU family protein</fullName>
    </submittedName>
</protein>
<dbReference type="Pfam" id="PF01106">
    <property type="entry name" value="NifU"/>
    <property type="match status" value="1"/>
</dbReference>
<organism evidence="3 4">
    <name type="scientific">Clostridium fermenticellae</name>
    <dbReference type="NCBI Taxonomy" id="2068654"/>
    <lineage>
        <taxon>Bacteria</taxon>
        <taxon>Bacillati</taxon>
        <taxon>Bacillota</taxon>
        <taxon>Clostridia</taxon>
        <taxon>Eubacteriales</taxon>
        <taxon>Clostridiaceae</taxon>
        <taxon>Clostridium</taxon>
    </lineage>
</organism>
<comment type="function">
    <text evidence="1">May be involved in the formation or repair of [Fe-S] clusters present in iron-sulfur proteins.</text>
</comment>
<evidence type="ECO:0000256" key="1">
    <source>
        <dbReference type="ARBA" id="ARBA00049958"/>
    </source>
</evidence>
<dbReference type="SUPFAM" id="SSF117916">
    <property type="entry name" value="Fe-S cluster assembly (FSCA) domain-like"/>
    <property type="match status" value="1"/>
</dbReference>
<name>A0A386H5T4_9CLOT</name>
<dbReference type="InterPro" id="IPR034904">
    <property type="entry name" value="FSCA_dom_sf"/>
</dbReference>
<reference evidence="3 4" key="1">
    <citation type="journal article" date="2019" name="Int. J. Syst. Evol. Microbiol.">
        <title>Clostridium fermenticellae sp. nov., isolated from the mud in a fermentation cellar for the production of the Chinese liquor, baijiu.</title>
        <authorList>
            <person name="Xu P.X."/>
            <person name="Chai L.J."/>
            <person name="Qiu T."/>
            <person name="Zhang X.J."/>
            <person name="Lu Z.M."/>
            <person name="Xiao C."/>
            <person name="Wang S.T."/>
            <person name="Shen C.H."/>
            <person name="Shi J.S."/>
            <person name="Xu Z.H."/>
        </authorList>
    </citation>
    <scope>NUCLEOTIDE SEQUENCE [LARGE SCALE GENOMIC DNA]</scope>
    <source>
        <strain evidence="3 4">JN500901</strain>
    </source>
</reference>
<dbReference type="PANTHER" id="PTHR11178">
    <property type="entry name" value="IRON-SULFUR CLUSTER SCAFFOLD PROTEIN NFU-RELATED"/>
    <property type="match status" value="1"/>
</dbReference>
<keyword evidence="4" id="KW-1185">Reference proteome</keyword>
<feature type="domain" description="NIF system FeS cluster assembly NifU C-terminal" evidence="2">
    <location>
        <begin position="5"/>
        <end position="71"/>
    </location>
</feature>
<proteinExistence type="predicted"/>
<accession>A0A386H5T4</accession>
<dbReference type="GO" id="GO:0051536">
    <property type="term" value="F:iron-sulfur cluster binding"/>
    <property type="evidence" value="ECO:0007669"/>
    <property type="project" value="InterPro"/>
</dbReference>
<dbReference type="EMBL" id="CP032416">
    <property type="protein sequence ID" value="AYD41107.1"/>
    <property type="molecule type" value="Genomic_DNA"/>
</dbReference>
<evidence type="ECO:0000313" key="4">
    <source>
        <dbReference type="Proteomes" id="UP000266301"/>
    </source>
</evidence>
<dbReference type="OrthoDB" id="9796965at2"/>
<dbReference type="Proteomes" id="UP000266301">
    <property type="component" value="Chromosome"/>
</dbReference>
<dbReference type="Gene3D" id="3.30.300.130">
    <property type="entry name" value="Fe-S cluster assembly (FSCA)"/>
    <property type="match status" value="1"/>
</dbReference>
<evidence type="ECO:0000313" key="3">
    <source>
        <dbReference type="EMBL" id="AYD41107.1"/>
    </source>
</evidence>
<evidence type="ECO:0000259" key="2">
    <source>
        <dbReference type="Pfam" id="PF01106"/>
    </source>
</evidence>
<dbReference type="GO" id="GO:0016226">
    <property type="term" value="P:iron-sulfur cluster assembly"/>
    <property type="evidence" value="ECO:0007669"/>
    <property type="project" value="InterPro"/>
</dbReference>
<dbReference type="InterPro" id="IPR001075">
    <property type="entry name" value="NIF_FeS_clus_asmbl_NifU_C"/>
</dbReference>
<sequence>MYEKISKVIDEKVRPYLSGHNGDIEVLDFENGILKIKLLGKCSGCLSAKYTVEEIVETSLKAEIPEIKKVELVDYLSDETLDMARKILSKNK</sequence>
<dbReference type="RefSeq" id="WP_119973667.1">
    <property type="nucleotide sequence ID" value="NZ_CP032416.1"/>
</dbReference>
<dbReference type="AlphaFoldDB" id="A0A386H5T4"/>
<dbReference type="GO" id="GO:0005506">
    <property type="term" value="F:iron ion binding"/>
    <property type="evidence" value="ECO:0007669"/>
    <property type="project" value="InterPro"/>
</dbReference>
<dbReference type="KEGG" id="cfer:D4Z93_11485"/>
<gene>
    <name evidence="3" type="ORF">D4Z93_11485</name>
</gene>